<comment type="caution">
    <text evidence="2">The sequence shown here is derived from an EMBL/GenBank/DDBJ whole genome shotgun (WGS) entry which is preliminary data.</text>
</comment>
<sequence>MESFVLYNSLLFLGIKVRLGFPWKLVRDLVILVFLHTAFTFGFDAGVNNSQIDGNLVPPAALAKNDLDEDFISLQPMDLITKDVYELQKIVKDKKKNQHVDGELDKENEESSCSVKDFSN</sequence>
<dbReference type="AlphaFoldDB" id="A0AAW2RCG2"/>
<dbReference type="EMBL" id="JACGWJ010000013">
    <property type="protein sequence ID" value="KAL0377882.1"/>
    <property type="molecule type" value="Genomic_DNA"/>
</dbReference>
<evidence type="ECO:0000313" key="2">
    <source>
        <dbReference type="EMBL" id="KAL0377882.1"/>
    </source>
</evidence>
<gene>
    <name evidence="2" type="ORF">Sradi_3093700</name>
</gene>
<reference evidence="2" key="2">
    <citation type="journal article" date="2024" name="Plant">
        <title>Genomic evolution and insights into agronomic trait innovations of Sesamum species.</title>
        <authorList>
            <person name="Miao H."/>
            <person name="Wang L."/>
            <person name="Qu L."/>
            <person name="Liu H."/>
            <person name="Sun Y."/>
            <person name="Le M."/>
            <person name="Wang Q."/>
            <person name="Wei S."/>
            <person name="Zheng Y."/>
            <person name="Lin W."/>
            <person name="Duan Y."/>
            <person name="Cao H."/>
            <person name="Xiong S."/>
            <person name="Wang X."/>
            <person name="Wei L."/>
            <person name="Li C."/>
            <person name="Ma Q."/>
            <person name="Ju M."/>
            <person name="Zhao R."/>
            <person name="Li G."/>
            <person name="Mu C."/>
            <person name="Tian Q."/>
            <person name="Mei H."/>
            <person name="Zhang T."/>
            <person name="Gao T."/>
            <person name="Zhang H."/>
        </authorList>
    </citation>
    <scope>NUCLEOTIDE SEQUENCE</scope>
    <source>
        <strain evidence="2">G02</strain>
    </source>
</reference>
<feature type="compositionally biased region" description="Polar residues" evidence="1">
    <location>
        <begin position="111"/>
        <end position="120"/>
    </location>
</feature>
<evidence type="ECO:0000256" key="1">
    <source>
        <dbReference type="SAM" id="MobiDB-lite"/>
    </source>
</evidence>
<accession>A0AAW2RCG2</accession>
<reference evidence="2" key="1">
    <citation type="submission" date="2020-06" db="EMBL/GenBank/DDBJ databases">
        <authorList>
            <person name="Li T."/>
            <person name="Hu X."/>
            <person name="Zhang T."/>
            <person name="Song X."/>
            <person name="Zhang H."/>
            <person name="Dai N."/>
            <person name="Sheng W."/>
            <person name="Hou X."/>
            <person name="Wei L."/>
        </authorList>
    </citation>
    <scope>NUCLEOTIDE SEQUENCE</scope>
    <source>
        <strain evidence="2">G02</strain>
        <tissue evidence="2">Leaf</tissue>
    </source>
</reference>
<organism evidence="2">
    <name type="scientific">Sesamum radiatum</name>
    <name type="common">Black benniseed</name>
    <dbReference type="NCBI Taxonomy" id="300843"/>
    <lineage>
        <taxon>Eukaryota</taxon>
        <taxon>Viridiplantae</taxon>
        <taxon>Streptophyta</taxon>
        <taxon>Embryophyta</taxon>
        <taxon>Tracheophyta</taxon>
        <taxon>Spermatophyta</taxon>
        <taxon>Magnoliopsida</taxon>
        <taxon>eudicotyledons</taxon>
        <taxon>Gunneridae</taxon>
        <taxon>Pentapetalae</taxon>
        <taxon>asterids</taxon>
        <taxon>lamiids</taxon>
        <taxon>Lamiales</taxon>
        <taxon>Pedaliaceae</taxon>
        <taxon>Sesamum</taxon>
    </lineage>
</organism>
<proteinExistence type="predicted"/>
<name>A0AAW2RCG2_SESRA</name>
<protein>
    <submittedName>
        <fullName evidence="2">WD40 repeat-containing protein HOS15</fullName>
    </submittedName>
</protein>
<feature type="region of interest" description="Disordered" evidence="1">
    <location>
        <begin position="95"/>
        <end position="120"/>
    </location>
</feature>